<reference evidence="3 4" key="1">
    <citation type="journal article" date="2018" name="Nat. Ecol. Evol.">
        <title>Genomic signatures of mitonuclear coevolution across populations of Tigriopus californicus.</title>
        <authorList>
            <person name="Barreto F.S."/>
            <person name="Watson E.T."/>
            <person name="Lima T.G."/>
            <person name="Willett C.S."/>
            <person name="Edmands S."/>
            <person name="Li W."/>
            <person name="Burton R.S."/>
        </authorList>
    </citation>
    <scope>NUCLEOTIDE SEQUENCE [LARGE SCALE GENOMIC DNA]</scope>
    <source>
        <strain evidence="3 4">San Diego</strain>
    </source>
</reference>
<evidence type="ECO:0000313" key="3">
    <source>
        <dbReference type="EMBL" id="TRY70910.1"/>
    </source>
</evidence>
<feature type="region of interest" description="Disordered" evidence="1">
    <location>
        <begin position="173"/>
        <end position="221"/>
    </location>
</feature>
<keyword evidence="2" id="KW-1133">Transmembrane helix</keyword>
<keyword evidence="2" id="KW-0472">Membrane</keyword>
<dbReference type="EMBL" id="VCGU01000009">
    <property type="protein sequence ID" value="TRY70910.1"/>
    <property type="molecule type" value="Genomic_DNA"/>
</dbReference>
<protein>
    <submittedName>
        <fullName evidence="3">Uncharacterized protein</fullName>
    </submittedName>
</protein>
<gene>
    <name evidence="3" type="ORF">TCAL_07522</name>
</gene>
<feature type="compositionally biased region" description="Low complexity" evidence="1">
    <location>
        <begin position="204"/>
        <end position="214"/>
    </location>
</feature>
<name>A0A553NZP6_TIGCA</name>
<comment type="caution">
    <text evidence="3">The sequence shown here is derived from an EMBL/GenBank/DDBJ whole genome shotgun (WGS) entry which is preliminary data.</text>
</comment>
<keyword evidence="2" id="KW-0812">Transmembrane</keyword>
<evidence type="ECO:0000313" key="4">
    <source>
        <dbReference type="Proteomes" id="UP000318571"/>
    </source>
</evidence>
<accession>A0A553NZP6</accession>
<dbReference type="AlphaFoldDB" id="A0A553NZP6"/>
<sequence>MSEGGMDTVRLPAHYHDMSDDEASQNDSITVLDHDAMDDVGREVEVVDLTSTPAGPKVSRKTVFRNGTEIETTPTLFRPSGLGPLKLTRDVGTMTPPIENSTSSKTGSLKCGYLSEEDPFARILRNLLVIINIIIYFGCLFKKKRTKENEKHPCGWQQPRQMSPWQVIAKNFQRPQSFGRPTRPRRFNPVKDSPKSDGILLPRQQQHQPQQPQQPHHHYRY</sequence>
<evidence type="ECO:0000256" key="2">
    <source>
        <dbReference type="SAM" id="Phobius"/>
    </source>
</evidence>
<proteinExistence type="predicted"/>
<feature type="transmembrane region" description="Helical" evidence="2">
    <location>
        <begin position="123"/>
        <end position="141"/>
    </location>
</feature>
<keyword evidence="4" id="KW-1185">Reference proteome</keyword>
<organism evidence="3 4">
    <name type="scientific">Tigriopus californicus</name>
    <name type="common">Marine copepod</name>
    <dbReference type="NCBI Taxonomy" id="6832"/>
    <lineage>
        <taxon>Eukaryota</taxon>
        <taxon>Metazoa</taxon>
        <taxon>Ecdysozoa</taxon>
        <taxon>Arthropoda</taxon>
        <taxon>Crustacea</taxon>
        <taxon>Multicrustacea</taxon>
        <taxon>Hexanauplia</taxon>
        <taxon>Copepoda</taxon>
        <taxon>Harpacticoida</taxon>
        <taxon>Harpacticidae</taxon>
        <taxon>Tigriopus</taxon>
    </lineage>
</organism>
<dbReference type="Proteomes" id="UP000318571">
    <property type="component" value="Chromosome 9"/>
</dbReference>
<evidence type="ECO:0000256" key="1">
    <source>
        <dbReference type="SAM" id="MobiDB-lite"/>
    </source>
</evidence>